<evidence type="ECO:0000256" key="4">
    <source>
        <dbReference type="ARBA" id="ARBA00022692"/>
    </source>
</evidence>
<keyword evidence="8" id="KW-0675">Receptor</keyword>
<dbReference type="GO" id="GO:0005549">
    <property type="term" value="F:odorant binding"/>
    <property type="evidence" value="ECO:0007669"/>
    <property type="project" value="InterPro"/>
</dbReference>
<feature type="transmembrane region" description="Helical" evidence="10">
    <location>
        <begin position="34"/>
        <end position="54"/>
    </location>
</feature>
<evidence type="ECO:0008006" key="13">
    <source>
        <dbReference type="Google" id="ProtNLM"/>
    </source>
</evidence>
<evidence type="ECO:0000256" key="1">
    <source>
        <dbReference type="ARBA" id="ARBA00004651"/>
    </source>
</evidence>
<dbReference type="Proteomes" id="UP000215335">
    <property type="component" value="Unassembled WGS sequence"/>
</dbReference>
<dbReference type="PANTHER" id="PTHR21137:SF35">
    <property type="entry name" value="ODORANT RECEPTOR 19A-RELATED"/>
    <property type="match status" value="1"/>
</dbReference>
<evidence type="ECO:0000313" key="12">
    <source>
        <dbReference type="Proteomes" id="UP000215335"/>
    </source>
</evidence>
<keyword evidence="4 10" id="KW-0812">Transmembrane</keyword>
<feature type="transmembrane region" description="Helical" evidence="10">
    <location>
        <begin position="594"/>
        <end position="617"/>
    </location>
</feature>
<dbReference type="GO" id="GO:0005886">
    <property type="term" value="C:plasma membrane"/>
    <property type="evidence" value="ECO:0007669"/>
    <property type="project" value="UniProtKB-SubCell"/>
</dbReference>
<feature type="transmembrane region" description="Helical" evidence="10">
    <location>
        <begin position="289"/>
        <end position="306"/>
    </location>
</feature>
<dbReference type="GO" id="GO:0007165">
    <property type="term" value="P:signal transduction"/>
    <property type="evidence" value="ECO:0007669"/>
    <property type="project" value="UniProtKB-KW"/>
</dbReference>
<comment type="subcellular location">
    <subcellularLocation>
        <location evidence="1">Cell membrane</location>
        <topology evidence="1">Multi-pass membrane protein</topology>
    </subcellularLocation>
</comment>
<keyword evidence="6 10" id="KW-1133">Transmembrane helix</keyword>
<keyword evidence="9" id="KW-0807">Transducer</keyword>
<keyword evidence="2" id="KW-1003">Cell membrane</keyword>
<keyword evidence="12" id="KW-1185">Reference proteome</keyword>
<evidence type="ECO:0000313" key="11">
    <source>
        <dbReference type="EMBL" id="OXU28144.1"/>
    </source>
</evidence>
<evidence type="ECO:0000256" key="3">
    <source>
        <dbReference type="ARBA" id="ARBA00022606"/>
    </source>
</evidence>
<comment type="caution">
    <text evidence="11">The sequence shown here is derived from an EMBL/GenBank/DDBJ whole genome shotgun (WGS) entry which is preliminary data.</text>
</comment>
<dbReference type="PANTHER" id="PTHR21137">
    <property type="entry name" value="ODORANT RECEPTOR"/>
    <property type="match status" value="1"/>
</dbReference>
<feature type="transmembrane region" description="Helical" evidence="10">
    <location>
        <begin position="66"/>
        <end position="84"/>
    </location>
</feature>
<name>A0A232FBD7_9HYME</name>
<dbReference type="Pfam" id="PF02949">
    <property type="entry name" value="7tm_6"/>
    <property type="match status" value="2"/>
</dbReference>
<feature type="transmembrane region" description="Helical" evidence="10">
    <location>
        <begin position="482"/>
        <end position="500"/>
    </location>
</feature>
<dbReference type="AlphaFoldDB" id="A0A232FBD7"/>
<evidence type="ECO:0000256" key="9">
    <source>
        <dbReference type="ARBA" id="ARBA00023224"/>
    </source>
</evidence>
<feature type="transmembrane region" description="Helical" evidence="10">
    <location>
        <begin position="680"/>
        <end position="701"/>
    </location>
</feature>
<evidence type="ECO:0000256" key="7">
    <source>
        <dbReference type="ARBA" id="ARBA00023136"/>
    </source>
</evidence>
<accession>A0A232FBD7</accession>
<evidence type="ECO:0000256" key="2">
    <source>
        <dbReference type="ARBA" id="ARBA00022475"/>
    </source>
</evidence>
<keyword evidence="5" id="KW-0552">Olfaction</keyword>
<evidence type="ECO:0000256" key="5">
    <source>
        <dbReference type="ARBA" id="ARBA00022725"/>
    </source>
</evidence>
<feature type="transmembrane region" description="Helical" evidence="10">
    <location>
        <begin position="713"/>
        <end position="730"/>
    </location>
</feature>
<dbReference type="GO" id="GO:0004984">
    <property type="term" value="F:olfactory receptor activity"/>
    <property type="evidence" value="ECO:0007669"/>
    <property type="project" value="InterPro"/>
</dbReference>
<feature type="transmembrane region" description="Helical" evidence="10">
    <location>
        <begin position="168"/>
        <end position="191"/>
    </location>
</feature>
<dbReference type="OrthoDB" id="7540137at2759"/>
<sequence>MDLFDSQYFKINKRVLTICGLWPYQSKLGKRINFVSLASSIILFIFTLIAGIISQSPIEFVNTVETSMGISFCSTGLLKCAIFYKQQNKVKELYERIATDWKKLTDDSERIILRSFFLEGRRLNFITMVYSSAAFVVFSCFEFLPRIFYKESEYHKPHSFPYYFRPMVAIHTTVIVIYSGLTYLSAIATYISSVKHVCALYEIARYRLQKAIVYDTSNKPLQELIDDTSTIPKLIKVVNMHKQALRATQRIEKVFSTDFFILEASNLIALAIGIFDLEFNYYKGNFREFVRALLVVSIITIYLFFVNQLGERVIQASNNIHITAYNIDWYKSSSRERKILKSGVNLNTRDHADEGNDTHYAVNGITAFKIALKLSKYEFAKTLLCYGARIKDYYAPVDSESRKLAMLFYGFEDIDNQDGDELQYFEINKRILTICGLWPYQSKLGKRITFAMLASNTFLFNFTLIAGILTHSPGEFVNTAETLIGIFFCSTGLLKCAILYNQQNKIKKLYERIATDLKKLTDDSERGILRSFLLEGRRQNFLTMVYGVSAFIVCACVEFLPRIFNEESEYHRPHSFPYYYRSMVIHEKFYDLQVAVHGTVTMLYSGLTYMSAIATYISSVKHVCALYEIARYRLQNAIICDKHNYQLQELTDDISTIPKLINVINMHKRALRVTKKIEKVFSADFFVLEASCLIALASGIFELNYFRGNVRAIMRPLLVMPIVTIYLFFVNQSGEQVIQACNDIHTTAYNNDWYKASARVRIFVFMIMQRTLKPENLTAGSILILSIENFATILRAAWSFGTIMLTTQKHSPSRNEDA</sequence>
<keyword evidence="7 10" id="KW-0472">Membrane</keyword>
<feature type="transmembrane region" description="Helical" evidence="10">
    <location>
        <begin position="259"/>
        <end position="277"/>
    </location>
</feature>
<reference evidence="11 12" key="1">
    <citation type="journal article" date="2017" name="Curr. Biol.">
        <title>The Evolution of Venom by Co-option of Single-Copy Genes.</title>
        <authorList>
            <person name="Martinson E.O."/>
            <person name="Mrinalini"/>
            <person name="Kelkar Y.D."/>
            <person name="Chang C.H."/>
            <person name="Werren J.H."/>
        </authorList>
    </citation>
    <scope>NUCLEOTIDE SEQUENCE [LARGE SCALE GENOMIC DNA]</scope>
    <source>
        <strain evidence="11 12">Alberta</strain>
        <tissue evidence="11">Whole body</tissue>
    </source>
</reference>
<evidence type="ECO:0000256" key="6">
    <source>
        <dbReference type="ARBA" id="ARBA00022989"/>
    </source>
</evidence>
<evidence type="ECO:0000256" key="10">
    <source>
        <dbReference type="SAM" id="Phobius"/>
    </source>
</evidence>
<proteinExistence type="predicted"/>
<feature type="transmembrane region" description="Helical" evidence="10">
    <location>
        <begin position="541"/>
        <end position="564"/>
    </location>
</feature>
<protein>
    <recommendedName>
        <fullName evidence="13">Odorant receptor</fullName>
    </recommendedName>
</protein>
<gene>
    <name evidence="11" type="ORF">TSAR_006959</name>
</gene>
<evidence type="ECO:0000256" key="8">
    <source>
        <dbReference type="ARBA" id="ARBA00023170"/>
    </source>
</evidence>
<dbReference type="EMBL" id="NNAY01000470">
    <property type="protein sequence ID" value="OXU28144.1"/>
    <property type="molecule type" value="Genomic_DNA"/>
</dbReference>
<organism evidence="11 12">
    <name type="scientific">Trichomalopsis sarcophagae</name>
    <dbReference type="NCBI Taxonomy" id="543379"/>
    <lineage>
        <taxon>Eukaryota</taxon>
        <taxon>Metazoa</taxon>
        <taxon>Ecdysozoa</taxon>
        <taxon>Arthropoda</taxon>
        <taxon>Hexapoda</taxon>
        <taxon>Insecta</taxon>
        <taxon>Pterygota</taxon>
        <taxon>Neoptera</taxon>
        <taxon>Endopterygota</taxon>
        <taxon>Hymenoptera</taxon>
        <taxon>Apocrita</taxon>
        <taxon>Proctotrupomorpha</taxon>
        <taxon>Chalcidoidea</taxon>
        <taxon>Pteromalidae</taxon>
        <taxon>Pteromalinae</taxon>
        <taxon>Trichomalopsis</taxon>
    </lineage>
</organism>
<keyword evidence="3" id="KW-0716">Sensory transduction</keyword>
<feature type="transmembrane region" description="Helical" evidence="10">
    <location>
        <begin position="123"/>
        <end position="148"/>
    </location>
</feature>
<feature type="transmembrane region" description="Helical" evidence="10">
    <location>
        <begin position="448"/>
        <end position="470"/>
    </location>
</feature>
<dbReference type="InterPro" id="IPR004117">
    <property type="entry name" value="7tm6_olfct_rcpt"/>
</dbReference>